<keyword evidence="2" id="KW-1133">Transmembrane helix</keyword>
<dbReference type="InterPro" id="IPR010540">
    <property type="entry name" value="CmpB_TMEM229"/>
</dbReference>
<feature type="transmembrane region" description="Helical" evidence="2">
    <location>
        <begin position="6"/>
        <end position="26"/>
    </location>
</feature>
<feature type="coiled-coil region" evidence="1">
    <location>
        <begin position="166"/>
        <end position="193"/>
    </location>
</feature>
<evidence type="ECO:0000313" key="4">
    <source>
        <dbReference type="Proteomes" id="UP001298681"/>
    </source>
</evidence>
<feature type="transmembrane region" description="Helical" evidence="2">
    <location>
        <begin position="65"/>
        <end position="87"/>
    </location>
</feature>
<evidence type="ECO:0008006" key="5">
    <source>
        <dbReference type="Google" id="ProtNLM"/>
    </source>
</evidence>
<feature type="transmembrane region" description="Helical" evidence="2">
    <location>
        <begin position="108"/>
        <end position="129"/>
    </location>
</feature>
<feature type="coiled-coil region" evidence="1">
    <location>
        <begin position="217"/>
        <end position="271"/>
    </location>
</feature>
<dbReference type="EMBL" id="JAKNHQ010000001">
    <property type="protein sequence ID" value="MCG4609550.1"/>
    <property type="molecule type" value="Genomic_DNA"/>
</dbReference>
<name>A0ABS9MFH0_9FIRM</name>
<gene>
    <name evidence="3" type="ORF">L0P57_01145</name>
</gene>
<organism evidence="3 4">
    <name type="scientific">Anaeromassilibacillus senegalensis</name>
    <dbReference type="NCBI Taxonomy" id="1673717"/>
    <lineage>
        <taxon>Bacteria</taxon>
        <taxon>Bacillati</taxon>
        <taxon>Bacillota</taxon>
        <taxon>Clostridia</taxon>
        <taxon>Eubacteriales</taxon>
        <taxon>Acutalibacteraceae</taxon>
        <taxon>Anaeromassilibacillus</taxon>
    </lineage>
</organism>
<keyword evidence="1" id="KW-0175">Coiled coil</keyword>
<proteinExistence type="predicted"/>
<keyword evidence="2" id="KW-0812">Transmembrane</keyword>
<reference evidence="3 4" key="1">
    <citation type="submission" date="2022-01" db="EMBL/GenBank/DDBJ databases">
        <title>Collection of gut derived symbiotic bacterial strains cultured from healthy donors.</title>
        <authorList>
            <person name="Lin H."/>
            <person name="Kohout C."/>
            <person name="Waligurski E."/>
            <person name="Pamer E.G."/>
        </authorList>
    </citation>
    <scope>NUCLEOTIDE SEQUENCE [LARGE SCALE GENOMIC DNA]</scope>
    <source>
        <strain evidence="3 4">DFI.7.58</strain>
    </source>
</reference>
<keyword evidence="2" id="KW-0472">Membrane</keyword>
<feature type="transmembrane region" description="Helical" evidence="2">
    <location>
        <begin position="135"/>
        <end position="156"/>
    </location>
</feature>
<protein>
    <recommendedName>
        <fullName evidence="5">ABC transporter permease</fullName>
    </recommendedName>
</protein>
<dbReference type="Pfam" id="PF06541">
    <property type="entry name" value="ABC_trans_CmpB"/>
    <property type="match status" value="1"/>
</dbReference>
<dbReference type="RefSeq" id="WP_237966293.1">
    <property type="nucleotide sequence ID" value="NZ_JAKNHQ010000001.1"/>
</dbReference>
<accession>A0ABS9MFH0</accession>
<keyword evidence="4" id="KW-1185">Reference proteome</keyword>
<sequence>MPYWAEWILLFTIYSLLGWVCESTYCSILAKKLINRGFLNGPFCPIYGVGALLIVKLLSPFSHNLVILFFASLLLTSLLEYLTGFAMEKLFHAKWWDYSHRRFNIQGRVCLGNALIFGVMGVVVMRLVHPFVMRLIQMIPSFLAPFLAAGLAVYFVGDTVVTIRTILDLNKKVAELQKVLDEIREKSRAVLEEKKRSVEQAIESRLEADGKPYAEYLEKLRQKQAALERNSKLLHRRLMKAFPTMKSLRANESLARLREALEKRRNERKAKK</sequence>
<evidence type="ECO:0000256" key="2">
    <source>
        <dbReference type="SAM" id="Phobius"/>
    </source>
</evidence>
<evidence type="ECO:0000313" key="3">
    <source>
        <dbReference type="EMBL" id="MCG4609550.1"/>
    </source>
</evidence>
<comment type="caution">
    <text evidence="3">The sequence shown here is derived from an EMBL/GenBank/DDBJ whole genome shotgun (WGS) entry which is preliminary data.</text>
</comment>
<dbReference type="Proteomes" id="UP001298681">
    <property type="component" value="Unassembled WGS sequence"/>
</dbReference>
<evidence type="ECO:0000256" key="1">
    <source>
        <dbReference type="SAM" id="Coils"/>
    </source>
</evidence>
<feature type="transmembrane region" description="Helical" evidence="2">
    <location>
        <begin position="38"/>
        <end position="59"/>
    </location>
</feature>